<name>A9BE48_PROM4</name>
<dbReference type="UniPathway" id="UPA00995"/>
<dbReference type="Proteomes" id="UP000000788">
    <property type="component" value="Chromosome"/>
</dbReference>
<comment type="function">
    <text evidence="4">Methyltransferase required for the conversion of 2-phytyl-1,4-beta-naphthoquinol to phylloquinol.</text>
</comment>
<dbReference type="RefSeq" id="WP_012194981.1">
    <property type="nucleotide sequence ID" value="NC_009976.1"/>
</dbReference>
<gene>
    <name evidence="5" type="primary">ubiE</name>
    <name evidence="4" type="synonym">menG</name>
    <name evidence="5" type="ordered locus">P9211_04271</name>
</gene>
<evidence type="ECO:0000256" key="2">
    <source>
        <dbReference type="ARBA" id="ARBA00022679"/>
    </source>
</evidence>
<dbReference type="HAMAP" id="MF_01813">
    <property type="entry name" value="MenG_UbiE_methyltr"/>
    <property type="match status" value="1"/>
</dbReference>
<proteinExistence type="inferred from homology"/>
<dbReference type="KEGG" id="pmj:P9211_04271"/>
<dbReference type="InterPro" id="IPR004033">
    <property type="entry name" value="UbiE/COQ5_MeTrFase"/>
</dbReference>
<accession>A9BE48</accession>
<dbReference type="GO" id="GO:0042372">
    <property type="term" value="P:phylloquinone biosynthetic process"/>
    <property type="evidence" value="ECO:0007669"/>
    <property type="project" value="UniProtKB-UniRule"/>
</dbReference>
<dbReference type="InterPro" id="IPR029063">
    <property type="entry name" value="SAM-dependent_MTases_sf"/>
</dbReference>
<comment type="catalytic activity">
    <reaction evidence="4">
        <text>demethylphylloquinol + S-adenosyl-L-methionine = phylloquinol + S-adenosyl-L-homocysteine + H(+)</text>
        <dbReference type="Rhea" id="RHEA:40551"/>
        <dbReference type="ChEBI" id="CHEBI:15378"/>
        <dbReference type="ChEBI" id="CHEBI:28433"/>
        <dbReference type="ChEBI" id="CHEBI:57856"/>
        <dbReference type="ChEBI" id="CHEBI:59789"/>
        <dbReference type="ChEBI" id="CHEBI:87844"/>
        <dbReference type="EC" id="2.1.1.329"/>
    </reaction>
</comment>
<keyword evidence="1 4" id="KW-0489">Methyltransferase</keyword>
<dbReference type="HOGENOM" id="CLU_037990_0_0_3"/>
<dbReference type="PANTHER" id="PTHR43591">
    <property type="entry name" value="METHYLTRANSFERASE"/>
    <property type="match status" value="1"/>
</dbReference>
<dbReference type="PROSITE" id="PS51608">
    <property type="entry name" value="SAM_MT_UBIE"/>
    <property type="match status" value="1"/>
</dbReference>
<keyword evidence="6" id="KW-1185">Reference proteome</keyword>
<evidence type="ECO:0000313" key="6">
    <source>
        <dbReference type="Proteomes" id="UP000000788"/>
    </source>
</evidence>
<dbReference type="PANTHER" id="PTHR43591:SF24">
    <property type="entry name" value="2-METHOXY-6-POLYPRENYL-1,4-BENZOQUINOL METHYLASE, MITOCHONDRIAL"/>
    <property type="match status" value="1"/>
</dbReference>
<keyword evidence="2 4" id="KW-0808">Transferase</keyword>
<keyword evidence="5" id="KW-0830">Ubiquinone</keyword>
<dbReference type="SUPFAM" id="SSF53335">
    <property type="entry name" value="S-adenosyl-L-methionine-dependent methyltransferases"/>
    <property type="match status" value="1"/>
</dbReference>
<dbReference type="EMBL" id="CP000878">
    <property type="protein sequence ID" value="ABX08358.1"/>
    <property type="molecule type" value="Genomic_DNA"/>
</dbReference>
<protein>
    <recommendedName>
        <fullName evidence="4">2-phytyl-1,4-naphtoquinone methyltransferase</fullName>
        <ecNumber evidence="4">2.1.1.329</ecNumber>
    </recommendedName>
    <alternativeName>
        <fullName evidence="4">Demethylphylloquinone methyltransferase</fullName>
    </alternativeName>
</protein>
<dbReference type="GO" id="GO:0052624">
    <property type="term" value="F:2-phytyl-1,4-naphthoquinone methyltransferase activity"/>
    <property type="evidence" value="ECO:0007669"/>
    <property type="project" value="UniProtKB-EC"/>
</dbReference>
<dbReference type="Gene3D" id="3.40.50.150">
    <property type="entry name" value="Vaccinia Virus protein VP39"/>
    <property type="match status" value="1"/>
</dbReference>
<dbReference type="HAMAP" id="MF_01982">
    <property type="entry name" value="MenG_phylloquinone_subfam"/>
    <property type="match status" value="1"/>
</dbReference>
<dbReference type="Pfam" id="PF01209">
    <property type="entry name" value="Ubie_methyltran"/>
    <property type="match status" value="1"/>
</dbReference>
<dbReference type="OrthoDB" id="9808140at2"/>
<evidence type="ECO:0000256" key="1">
    <source>
        <dbReference type="ARBA" id="ARBA00022603"/>
    </source>
</evidence>
<evidence type="ECO:0000256" key="4">
    <source>
        <dbReference type="HAMAP-Rule" id="MF_01982"/>
    </source>
</evidence>
<dbReference type="InterPro" id="IPR032904">
    <property type="entry name" value="MenG"/>
</dbReference>
<dbReference type="NCBIfam" id="TIGR01934">
    <property type="entry name" value="MenG_MenH_UbiE"/>
    <property type="match status" value="1"/>
</dbReference>
<comment type="pathway">
    <text evidence="4">Cofactor biosynthesis; phylloquinone biosynthesis.</text>
</comment>
<dbReference type="GO" id="GO:0032259">
    <property type="term" value="P:methylation"/>
    <property type="evidence" value="ECO:0007669"/>
    <property type="project" value="UniProtKB-KW"/>
</dbReference>
<reference evidence="5 6" key="1">
    <citation type="journal article" date="2007" name="PLoS Genet.">
        <title>Patterns and implications of gene gain and loss in the evolution of Prochlorococcus.</title>
        <authorList>
            <person name="Kettler G.C."/>
            <person name="Martiny A.C."/>
            <person name="Huang K."/>
            <person name="Zucker J."/>
            <person name="Coleman M.L."/>
            <person name="Rodrigue S."/>
            <person name="Chen F."/>
            <person name="Lapidus A."/>
            <person name="Ferriera S."/>
            <person name="Johnson J."/>
            <person name="Steglich C."/>
            <person name="Church G.M."/>
            <person name="Richardson P."/>
            <person name="Chisholm S.W."/>
        </authorList>
    </citation>
    <scope>NUCLEOTIDE SEQUENCE [LARGE SCALE GENOMIC DNA]</scope>
    <source>
        <strain evidence="6">MIT 9211</strain>
    </source>
</reference>
<dbReference type="EC" id="2.1.1.329" evidence="4"/>
<evidence type="ECO:0000256" key="3">
    <source>
        <dbReference type="ARBA" id="ARBA00022691"/>
    </source>
</evidence>
<dbReference type="NCBIfam" id="NF001244">
    <property type="entry name" value="PRK00216.1-5"/>
    <property type="match status" value="1"/>
</dbReference>
<comment type="similarity">
    <text evidence="4">Belongs to the class I-like SAM-binding methyltransferase superfamily. MenG/UbiE family.</text>
</comment>
<dbReference type="eggNOG" id="COG2226">
    <property type="taxonomic scope" value="Bacteria"/>
</dbReference>
<dbReference type="AlphaFoldDB" id="A9BE48"/>
<evidence type="ECO:0000313" key="5">
    <source>
        <dbReference type="EMBL" id="ABX08358.1"/>
    </source>
</evidence>
<organism evidence="5 6">
    <name type="scientific">Prochlorococcus marinus (strain MIT 9211)</name>
    <dbReference type="NCBI Taxonomy" id="93059"/>
    <lineage>
        <taxon>Bacteria</taxon>
        <taxon>Bacillati</taxon>
        <taxon>Cyanobacteriota</taxon>
        <taxon>Cyanophyceae</taxon>
        <taxon>Synechococcales</taxon>
        <taxon>Prochlorococcaceae</taxon>
        <taxon>Prochlorococcus</taxon>
    </lineage>
</organism>
<dbReference type="CDD" id="cd02440">
    <property type="entry name" value="AdoMet_MTases"/>
    <property type="match status" value="1"/>
</dbReference>
<dbReference type="STRING" id="93059.P9211_04271"/>
<keyword evidence="3 4" id="KW-0949">S-adenosyl-L-methionine</keyword>
<sequence>MRPKDSLPIKELFDTVSPTYDFLNDLFSFGLHRLWKRQFLRWLNPTYGENWADLCCGTGDLSISLAKLLGPNGSVLGIDFSSSQIALAKKRAFKASIQSVSWLEADVLDNQLQSSSFDGVVMAYGLRNLSDPASGLHHMQRLLKPGGRAGVLDFNHTREGSLSSVFQKCYLRKFVVPLASTMGLREEYSYLEESLKSFPTGSLQKDMAISVGFKKASYRLIAGAQMGALLLQA</sequence>